<dbReference type="EMBL" id="LWAJ01000052">
    <property type="protein sequence ID" value="KZL51020.1"/>
    <property type="molecule type" value="Genomic_DNA"/>
</dbReference>
<sequence length="311" mass="34268">MTKDISSCGLNPQINQNTSPEFSAGGLEIVHATNGRIRIRATDASFNEKLEEISADLRQYKGVREVCANQQTGSLVVRFDDRLVSLSQMLSILQEFEIKPISVSNVDAFAAWKSLDFWQEQSVSLIPLVTGLAVTGGLGISGLSAIPVYMITADATRRVIDYIEPKFLASDVEKTTASSGVTRDERTIVETVYTVVHAIPGRIRFHLPRLAEDKAYGERLEKLLQADPQVVNLRVNYHAASIAIAYQPAKLAGSHWVNLIELAGETHPSVNSVKVSHESTEIMQPNVSSLWAEMKYPGMCFSLDYMAKLSL</sequence>
<dbReference type="OrthoDB" id="479859at2"/>
<proteinExistence type="predicted"/>
<comment type="caution">
    <text evidence="1">The sequence shown here is derived from an EMBL/GenBank/DDBJ whole genome shotgun (WGS) entry which is preliminary data.</text>
</comment>
<gene>
    <name evidence="1" type="ORF">A2T98_04450</name>
</gene>
<name>A0A166KEV9_NODSP</name>
<protein>
    <recommendedName>
        <fullName evidence="3">HMA domain-containing protein</fullName>
    </recommendedName>
</protein>
<reference evidence="1 2" key="1">
    <citation type="submission" date="2016-04" db="EMBL/GenBank/DDBJ databases">
        <title>Draft Genome Assembly of the Bloom-forming Cyanobacterium Nodularia spumigena Strain CENA596 in Shrimp Production Ponds.</title>
        <authorList>
            <person name="Popin R.V."/>
            <person name="Rigonato J."/>
            <person name="Abreu V.A."/>
            <person name="Andreote A.P."/>
            <person name="Silveira S.B."/>
            <person name="Odebrecht C."/>
            <person name="Fiore M.F."/>
        </authorList>
    </citation>
    <scope>NUCLEOTIDE SEQUENCE [LARGE SCALE GENOMIC DNA]</scope>
    <source>
        <strain evidence="1 2">CENA596</strain>
    </source>
</reference>
<organism evidence="1 2">
    <name type="scientific">Nodularia spumigena CENA596</name>
    <dbReference type="NCBI Taxonomy" id="1819295"/>
    <lineage>
        <taxon>Bacteria</taxon>
        <taxon>Bacillati</taxon>
        <taxon>Cyanobacteriota</taxon>
        <taxon>Cyanophyceae</taxon>
        <taxon>Nostocales</taxon>
        <taxon>Nodulariaceae</taxon>
        <taxon>Nodularia</taxon>
    </lineage>
</organism>
<dbReference type="RefSeq" id="WP_063871734.1">
    <property type="nucleotide sequence ID" value="NZ_CAWMRI010000052.1"/>
</dbReference>
<evidence type="ECO:0000313" key="2">
    <source>
        <dbReference type="Proteomes" id="UP000076555"/>
    </source>
</evidence>
<accession>A0A166KEV9</accession>
<dbReference type="AlphaFoldDB" id="A0A166KEV9"/>
<evidence type="ECO:0000313" key="1">
    <source>
        <dbReference type="EMBL" id="KZL51020.1"/>
    </source>
</evidence>
<dbReference type="Proteomes" id="UP000076555">
    <property type="component" value="Unassembled WGS sequence"/>
</dbReference>
<dbReference type="Pfam" id="PF19991">
    <property type="entry name" value="HMA_2"/>
    <property type="match status" value="2"/>
</dbReference>
<evidence type="ECO:0008006" key="3">
    <source>
        <dbReference type="Google" id="ProtNLM"/>
    </source>
</evidence>